<gene>
    <name evidence="1" type="ORF">ADK41_12025</name>
</gene>
<comment type="caution">
    <text evidence="1">The sequence shown here is derived from an EMBL/GenBank/DDBJ whole genome shotgun (WGS) entry which is preliminary data.</text>
</comment>
<evidence type="ECO:0000313" key="1">
    <source>
        <dbReference type="EMBL" id="KOT40502.1"/>
    </source>
</evidence>
<reference evidence="1 2" key="1">
    <citation type="submission" date="2015-07" db="EMBL/GenBank/DDBJ databases">
        <authorList>
            <person name="Noorani M."/>
        </authorList>
    </citation>
    <scope>NUCLEOTIDE SEQUENCE [LARGE SCALE GENOMIC DNA]</scope>
    <source>
        <strain evidence="1 2">NRRL B-24567</strain>
    </source>
</reference>
<name>A0A0M8QMN9_9ACTN</name>
<proteinExistence type="predicted"/>
<protein>
    <submittedName>
        <fullName evidence="1">Uncharacterized protein</fullName>
    </submittedName>
</protein>
<dbReference type="AlphaFoldDB" id="A0A0M8QMN9"/>
<organism evidence="1 2">
    <name type="scientific">Streptomyces caelestis</name>
    <dbReference type="NCBI Taxonomy" id="36816"/>
    <lineage>
        <taxon>Bacteria</taxon>
        <taxon>Bacillati</taxon>
        <taxon>Actinomycetota</taxon>
        <taxon>Actinomycetes</taxon>
        <taxon>Kitasatosporales</taxon>
        <taxon>Streptomycetaceae</taxon>
        <taxon>Streptomyces</taxon>
    </lineage>
</organism>
<sequence>MAARSMGCLSLEVAVRFGRVSLWSLHSGLAPSLPQGDGTPGCVAGGVLGAGRERRFVVGEAERPL</sequence>
<dbReference type="EMBL" id="LGCN01000120">
    <property type="protein sequence ID" value="KOT40502.1"/>
    <property type="molecule type" value="Genomic_DNA"/>
</dbReference>
<dbReference type="Proteomes" id="UP000037773">
    <property type="component" value="Unassembled WGS sequence"/>
</dbReference>
<keyword evidence="2" id="KW-1185">Reference proteome</keyword>
<accession>A0A0M8QMN9</accession>
<evidence type="ECO:0000313" key="2">
    <source>
        <dbReference type="Proteomes" id="UP000037773"/>
    </source>
</evidence>